<proteinExistence type="predicted"/>
<evidence type="ECO:0000256" key="1">
    <source>
        <dbReference type="SAM" id="MobiDB-lite"/>
    </source>
</evidence>
<evidence type="ECO:0000313" key="2">
    <source>
        <dbReference type="EMBL" id="AIF79380.1"/>
    </source>
</evidence>
<protein>
    <submittedName>
        <fullName evidence="2">Uncharacterized protein</fullName>
    </submittedName>
</protein>
<feature type="region of interest" description="Disordered" evidence="1">
    <location>
        <begin position="1"/>
        <end position="21"/>
    </location>
</feature>
<accession>A0A075MF70</accession>
<sequence length="51" mass="5203">MRSGRRAPARGYGGPPAGRGAVLRVSGRRAAGYGGHRTVTASAPLSCTIHK</sequence>
<name>A0A075MF70_ECOLX</name>
<reference evidence="2" key="1">
    <citation type="journal article" date="2014" name="J. Antimicrob. Chemother.">
        <title>Nucleotide sequences of 16 transmissible plasmids identified in nine multidrug-resistant Escherichia coli isolates expressing an ESBL phenotype isolated from food-producing animals and healthy humans.</title>
        <authorList>
            <person name="Wang J."/>
            <person name="Stephan R."/>
            <person name="Power K."/>
            <person name="Yan Q."/>
            <person name="Hachler H."/>
            <person name="Fanning S."/>
        </authorList>
    </citation>
    <scope>NUCLEOTIDE SEQUENCE</scope>
    <source>
        <strain evidence="2">Lamb-2</strain>
        <plasmid evidence="2">pL2-43</plasmid>
    </source>
</reference>
<geneLocation type="plasmid" evidence="2">
    <name>pL2-43</name>
</geneLocation>
<dbReference type="EMBL" id="KJ484641">
    <property type="protein sequence ID" value="AIF79380.1"/>
    <property type="molecule type" value="Genomic_DNA"/>
</dbReference>
<dbReference type="AlphaFoldDB" id="A0A075MF70"/>
<organism evidence="2">
    <name type="scientific">Escherichia coli</name>
    <dbReference type="NCBI Taxonomy" id="562"/>
    <lineage>
        <taxon>Bacteria</taxon>
        <taxon>Pseudomonadati</taxon>
        <taxon>Pseudomonadota</taxon>
        <taxon>Gammaproteobacteria</taxon>
        <taxon>Enterobacterales</taxon>
        <taxon>Enterobacteriaceae</taxon>
        <taxon>Escherichia</taxon>
    </lineage>
</organism>
<keyword evidence="2" id="KW-0614">Plasmid</keyword>